<dbReference type="STRING" id="105984.A0A427XSA8"/>
<feature type="compositionally biased region" description="Low complexity" evidence="6">
    <location>
        <begin position="88"/>
        <end position="97"/>
    </location>
</feature>
<evidence type="ECO:0000256" key="2">
    <source>
        <dbReference type="ARBA" id="ARBA00023015"/>
    </source>
</evidence>
<organism evidence="8 9">
    <name type="scientific">Apiotrichum porosum</name>
    <dbReference type="NCBI Taxonomy" id="105984"/>
    <lineage>
        <taxon>Eukaryota</taxon>
        <taxon>Fungi</taxon>
        <taxon>Dikarya</taxon>
        <taxon>Basidiomycota</taxon>
        <taxon>Agaricomycotina</taxon>
        <taxon>Tremellomycetes</taxon>
        <taxon>Trichosporonales</taxon>
        <taxon>Trichosporonaceae</taxon>
        <taxon>Apiotrichum</taxon>
    </lineage>
</organism>
<dbReference type="SUPFAM" id="SSF57959">
    <property type="entry name" value="Leucine zipper domain"/>
    <property type="match status" value="1"/>
</dbReference>
<dbReference type="GeneID" id="39592473"/>
<dbReference type="Gene3D" id="1.20.5.170">
    <property type="match status" value="1"/>
</dbReference>
<protein>
    <recommendedName>
        <fullName evidence="7">BZIP domain-containing protein</fullName>
    </recommendedName>
</protein>
<dbReference type="Pfam" id="PF00170">
    <property type="entry name" value="bZIP_1"/>
    <property type="match status" value="1"/>
</dbReference>
<evidence type="ECO:0000313" key="8">
    <source>
        <dbReference type="EMBL" id="RSH81739.1"/>
    </source>
</evidence>
<feature type="domain" description="BZIP" evidence="7">
    <location>
        <begin position="192"/>
        <end position="244"/>
    </location>
</feature>
<keyword evidence="4" id="KW-0804">Transcription</keyword>
<dbReference type="InterPro" id="IPR046347">
    <property type="entry name" value="bZIP_sf"/>
</dbReference>
<keyword evidence="2" id="KW-0805">Transcription regulation</keyword>
<feature type="region of interest" description="Disordered" evidence="6">
    <location>
        <begin position="269"/>
        <end position="418"/>
    </location>
</feature>
<feature type="compositionally biased region" description="Acidic residues" evidence="6">
    <location>
        <begin position="486"/>
        <end position="506"/>
    </location>
</feature>
<dbReference type="Proteomes" id="UP000279236">
    <property type="component" value="Unassembled WGS sequence"/>
</dbReference>
<evidence type="ECO:0000313" key="9">
    <source>
        <dbReference type="Proteomes" id="UP000279236"/>
    </source>
</evidence>
<feature type="compositionally biased region" description="Acidic residues" evidence="6">
    <location>
        <begin position="591"/>
        <end position="616"/>
    </location>
</feature>
<evidence type="ECO:0000256" key="3">
    <source>
        <dbReference type="ARBA" id="ARBA00023125"/>
    </source>
</evidence>
<sequence>MQPPSTTQPPVGDASLLSAMLASAGNNQIDIAALLGMAPTINTPGTPVGQTRYGRTVRAPPATPGTAAMAMAAELGSPRPVVAPPSAPQSVRAAAVAMTRTPSSTSEATGMSRETSLSTSPAPPVTASQTSAKSKRTVRIASPAVTAEPLPAAPRKRGRPKKVVSEANAEAPDATVQRRSRGRPRTNNPEDRKDLNKESARRSRVKKKEEFEALRNLVEAQEKQINSMRQHCDHLEDHIELLQKTIKVNNMPVPPRTVNRWVDELDEGEEYPENPTRYPQSSTGVAQPRQPLEPVSVPQPAPTPVPQDSSNPGNPWHPSPGVRGSAQSTPSHVAPPFTSRHTPHAVSSPVSHVRGSVHETASTPTSSARDEPGAYSPAARPHARDGRANAFHPKATFSTTPAMPNSLPSVPNPLDAPTVVGDFVGGDDYDTMSISALFDLDAAMEEDDPNDTNFVPPTSPKHDGSDYESDFEEEQPSRKRARTESDSEDDEEDALEIEVHYDDDEEEEDLFMPIEDVPHPDPADPETDNRIAGVMAALKVHTYKELRDKLAGMVNQQSSLAPEQVEMVRRLLLVARSNAEHEGQQGSAGDDGGEMFEAEGEEVDEEVDDDEEDGEE</sequence>
<dbReference type="GO" id="GO:0001228">
    <property type="term" value="F:DNA-binding transcription activator activity, RNA polymerase II-specific"/>
    <property type="evidence" value="ECO:0007669"/>
    <property type="project" value="TreeGrafter"/>
</dbReference>
<dbReference type="InterPro" id="IPR004827">
    <property type="entry name" value="bZIP"/>
</dbReference>
<name>A0A427XSA8_9TREE</name>
<comment type="caution">
    <text evidence="8">The sequence shown here is derived from an EMBL/GenBank/DDBJ whole genome shotgun (WGS) entry which is preliminary data.</text>
</comment>
<feature type="compositionally biased region" description="Basic and acidic residues" evidence="6">
    <location>
        <begin position="188"/>
        <end position="210"/>
    </location>
</feature>
<dbReference type="EMBL" id="RSCE01000006">
    <property type="protein sequence ID" value="RSH81739.1"/>
    <property type="molecule type" value="Genomic_DNA"/>
</dbReference>
<dbReference type="PANTHER" id="PTHR13044:SF14">
    <property type="entry name" value="CRYPTOCEPHAL, ISOFORM A"/>
    <property type="match status" value="1"/>
</dbReference>
<feature type="region of interest" description="Disordered" evidence="6">
    <location>
        <begin position="578"/>
        <end position="616"/>
    </location>
</feature>
<feature type="region of interest" description="Disordered" evidence="6">
    <location>
        <begin position="80"/>
        <end position="210"/>
    </location>
</feature>
<dbReference type="RefSeq" id="XP_028476194.1">
    <property type="nucleotide sequence ID" value="XM_028623261.1"/>
</dbReference>
<feature type="compositionally biased region" description="Polar residues" evidence="6">
    <location>
        <begin position="396"/>
        <end position="409"/>
    </location>
</feature>
<evidence type="ECO:0000256" key="1">
    <source>
        <dbReference type="ARBA" id="ARBA00004123"/>
    </source>
</evidence>
<gene>
    <name evidence="8" type="ORF">EHS24_007930</name>
</gene>
<proteinExistence type="predicted"/>
<comment type="subcellular location">
    <subcellularLocation>
        <location evidence="1">Nucleus</location>
    </subcellularLocation>
</comment>
<keyword evidence="3" id="KW-0238">DNA-binding</keyword>
<dbReference type="PANTHER" id="PTHR13044">
    <property type="entry name" value="ACTIVATING TRANSCRIPTION FACTOR ATF 4/5"/>
    <property type="match status" value="1"/>
</dbReference>
<keyword evidence="5" id="KW-0539">Nucleus</keyword>
<reference evidence="8 9" key="1">
    <citation type="submission" date="2018-11" db="EMBL/GenBank/DDBJ databases">
        <title>Genome sequence of Apiotrichum porosum DSM 27194.</title>
        <authorList>
            <person name="Aliyu H."/>
            <person name="Gorte O."/>
            <person name="Ochsenreither K."/>
        </authorList>
    </citation>
    <scope>NUCLEOTIDE SEQUENCE [LARGE SCALE GENOMIC DNA]</scope>
    <source>
        <strain evidence="8 9">DSM 27194</strain>
    </source>
</reference>
<evidence type="ECO:0000256" key="4">
    <source>
        <dbReference type="ARBA" id="ARBA00023163"/>
    </source>
</evidence>
<evidence type="ECO:0000256" key="5">
    <source>
        <dbReference type="ARBA" id="ARBA00023242"/>
    </source>
</evidence>
<dbReference type="AlphaFoldDB" id="A0A427XSA8"/>
<evidence type="ECO:0000259" key="7">
    <source>
        <dbReference type="Pfam" id="PF00170"/>
    </source>
</evidence>
<dbReference type="GO" id="GO:0005634">
    <property type="term" value="C:nucleus"/>
    <property type="evidence" value="ECO:0007669"/>
    <property type="project" value="UniProtKB-SubCell"/>
</dbReference>
<dbReference type="CDD" id="cd14686">
    <property type="entry name" value="bZIP"/>
    <property type="match status" value="1"/>
</dbReference>
<keyword evidence="9" id="KW-1185">Reference proteome</keyword>
<dbReference type="GO" id="GO:0000977">
    <property type="term" value="F:RNA polymerase II transcription regulatory region sequence-specific DNA binding"/>
    <property type="evidence" value="ECO:0007669"/>
    <property type="project" value="TreeGrafter"/>
</dbReference>
<feature type="compositionally biased region" description="Polar residues" evidence="6">
    <location>
        <begin position="100"/>
        <end position="132"/>
    </location>
</feature>
<accession>A0A427XSA8</accession>
<evidence type="ECO:0000256" key="6">
    <source>
        <dbReference type="SAM" id="MobiDB-lite"/>
    </source>
</evidence>
<feature type="region of interest" description="Disordered" evidence="6">
    <location>
        <begin position="446"/>
        <end position="506"/>
    </location>
</feature>